<evidence type="ECO:0000259" key="4">
    <source>
        <dbReference type="PROSITE" id="PS01124"/>
    </source>
</evidence>
<dbReference type="PRINTS" id="PR00032">
    <property type="entry name" value="HTHARAC"/>
</dbReference>
<dbReference type="CDD" id="cd06999">
    <property type="entry name" value="cupin_HpaA-like_N"/>
    <property type="match status" value="1"/>
</dbReference>
<dbReference type="Proteomes" id="UP000779507">
    <property type="component" value="Unassembled WGS sequence"/>
</dbReference>
<evidence type="ECO:0000256" key="3">
    <source>
        <dbReference type="ARBA" id="ARBA00023163"/>
    </source>
</evidence>
<dbReference type="SUPFAM" id="SSF51182">
    <property type="entry name" value="RmlC-like cupins"/>
    <property type="match status" value="1"/>
</dbReference>
<feature type="domain" description="HTH araC/xylS-type" evidence="4">
    <location>
        <begin position="191"/>
        <end position="289"/>
    </location>
</feature>
<dbReference type="Pfam" id="PF12833">
    <property type="entry name" value="HTH_18"/>
    <property type="match status" value="1"/>
</dbReference>
<comment type="caution">
    <text evidence="5">The sequence shown here is derived from an EMBL/GenBank/DDBJ whole genome shotgun (WGS) entry which is preliminary data.</text>
</comment>
<evidence type="ECO:0000256" key="1">
    <source>
        <dbReference type="ARBA" id="ARBA00023015"/>
    </source>
</evidence>
<evidence type="ECO:0000313" key="5">
    <source>
        <dbReference type="EMBL" id="NRT20825.1"/>
    </source>
</evidence>
<dbReference type="InterPro" id="IPR018060">
    <property type="entry name" value="HTH_AraC"/>
</dbReference>
<dbReference type="SUPFAM" id="SSF46689">
    <property type="entry name" value="Homeodomain-like"/>
    <property type="match status" value="1"/>
</dbReference>
<protein>
    <submittedName>
        <fullName evidence="5">AraC family transcriptional activator of pobA</fullName>
    </submittedName>
</protein>
<gene>
    <name evidence="5" type="ORF">HNP98_003669</name>
</gene>
<proteinExistence type="predicted"/>
<dbReference type="Gene3D" id="1.10.10.60">
    <property type="entry name" value="Homeodomain-like"/>
    <property type="match status" value="1"/>
</dbReference>
<organism evidence="5 6">
    <name type="scientific">Hymenobacter caeli</name>
    <dbReference type="NCBI Taxonomy" id="2735894"/>
    <lineage>
        <taxon>Bacteria</taxon>
        <taxon>Pseudomonadati</taxon>
        <taxon>Bacteroidota</taxon>
        <taxon>Cytophagia</taxon>
        <taxon>Cytophagales</taxon>
        <taxon>Hymenobacteraceae</taxon>
        <taxon>Hymenobacter</taxon>
    </lineage>
</organism>
<dbReference type="PANTHER" id="PTHR43280:SF32">
    <property type="entry name" value="TRANSCRIPTIONAL REGULATORY PROTEIN"/>
    <property type="match status" value="1"/>
</dbReference>
<dbReference type="InterPro" id="IPR047264">
    <property type="entry name" value="Cupin_HpaA-like_N"/>
</dbReference>
<dbReference type="EMBL" id="JABSNP010000021">
    <property type="protein sequence ID" value="NRT20825.1"/>
    <property type="molecule type" value="Genomic_DNA"/>
</dbReference>
<dbReference type="PANTHER" id="PTHR43280">
    <property type="entry name" value="ARAC-FAMILY TRANSCRIPTIONAL REGULATOR"/>
    <property type="match status" value="1"/>
</dbReference>
<dbReference type="Pfam" id="PF02311">
    <property type="entry name" value="AraC_binding"/>
    <property type="match status" value="1"/>
</dbReference>
<keyword evidence="3" id="KW-0804">Transcription</keyword>
<name>A0ABX2FWT7_9BACT</name>
<dbReference type="InterPro" id="IPR014710">
    <property type="entry name" value="RmlC-like_jellyroll"/>
</dbReference>
<dbReference type="RefSeq" id="WP_173811591.1">
    <property type="nucleotide sequence ID" value="NZ_JABSNP010000021.1"/>
</dbReference>
<dbReference type="InterPro" id="IPR020449">
    <property type="entry name" value="Tscrpt_reg_AraC-type_HTH"/>
</dbReference>
<dbReference type="SMART" id="SM00342">
    <property type="entry name" value="HTH_ARAC"/>
    <property type="match status" value="1"/>
</dbReference>
<dbReference type="InterPro" id="IPR011051">
    <property type="entry name" value="RmlC_Cupin_sf"/>
</dbReference>
<sequence length="298" mass="32992">MPTILNFNGLYGDSGPAVLPDFVHCESLEIRSQQYDWAIPTHVHAYLFQVFCIEEGAGQLLVEQRKMAFTGPCFLVIPENTLHGFAFAAGAQGTVLTLSASYVEKLFGTSSPVRRELDSLHILPAANDPVLFADGLQAVDKIRAELFGGLPEREAMVQALFTVLFTTVFRLAYQHSAHGLVQQHRSLALFQAFLKRIREARRPQKTIAAYAAELSITPVHLNRVCQAVAQKTAVRVVQGYFVAEAQNYLAHTSLSISEVAYALNFEDPAYFSRLFRQHTGQAPTQFRQARGAAPVGLR</sequence>
<dbReference type="InterPro" id="IPR009057">
    <property type="entry name" value="Homeodomain-like_sf"/>
</dbReference>
<keyword evidence="6" id="KW-1185">Reference proteome</keyword>
<keyword evidence="2" id="KW-0238">DNA-binding</keyword>
<accession>A0ABX2FWT7</accession>
<reference evidence="5 6" key="1">
    <citation type="submission" date="2020-05" db="EMBL/GenBank/DDBJ databases">
        <title>Genomic Encyclopedia of Type Strains, Phase IV (KMG-V): Genome sequencing to study the core and pangenomes of soil and plant-associated prokaryotes.</title>
        <authorList>
            <person name="Whitman W."/>
        </authorList>
    </citation>
    <scope>NUCLEOTIDE SEQUENCE [LARGE SCALE GENOMIC DNA]</scope>
    <source>
        <strain evidence="5 6">9A</strain>
    </source>
</reference>
<dbReference type="Gene3D" id="2.60.120.10">
    <property type="entry name" value="Jelly Rolls"/>
    <property type="match status" value="1"/>
</dbReference>
<dbReference type="InterPro" id="IPR003313">
    <property type="entry name" value="AraC-bd"/>
</dbReference>
<evidence type="ECO:0000256" key="2">
    <source>
        <dbReference type="ARBA" id="ARBA00023125"/>
    </source>
</evidence>
<dbReference type="PROSITE" id="PS01124">
    <property type="entry name" value="HTH_ARAC_FAMILY_2"/>
    <property type="match status" value="1"/>
</dbReference>
<keyword evidence="1" id="KW-0805">Transcription regulation</keyword>
<evidence type="ECO:0000313" key="6">
    <source>
        <dbReference type="Proteomes" id="UP000779507"/>
    </source>
</evidence>